<dbReference type="CDD" id="cd16913">
    <property type="entry name" value="YkuD_like"/>
    <property type="match status" value="1"/>
</dbReference>
<feature type="domain" description="L,D-TPase catalytic" evidence="14">
    <location>
        <begin position="99"/>
        <end position="235"/>
    </location>
</feature>
<dbReference type="InterPro" id="IPR005490">
    <property type="entry name" value="LD_TPept_cat_dom"/>
</dbReference>
<comment type="subcellular location">
    <subcellularLocation>
        <location evidence="1">Periplasm</location>
    </subcellularLocation>
</comment>
<dbReference type="EMBL" id="PJAI02000001">
    <property type="protein sequence ID" value="TYK67416.1"/>
    <property type="molecule type" value="Genomic_DNA"/>
</dbReference>
<evidence type="ECO:0000259" key="14">
    <source>
        <dbReference type="PROSITE" id="PS52029"/>
    </source>
</evidence>
<accession>A0ABY3N1P7</accession>
<keyword evidence="9 12" id="KW-0133">Cell shape</keyword>
<dbReference type="PROSITE" id="PS52029">
    <property type="entry name" value="LD_TPASE"/>
    <property type="match status" value="1"/>
</dbReference>
<comment type="pathway">
    <text evidence="2 12">Cell wall biogenesis; peptidoglycan biosynthesis.</text>
</comment>
<evidence type="ECO:0000256" key="7">
    <source>
        <dbReference type="ARBA" id="ARBA00022764"/>
    </source>
</evidence>
<dbReference type="Gene3D" id="3.10.350.10">
    <property type="entry name" value="LysM domain"/>
    <property type="match status" value="1"/>
</dbReference>
<dbReference type="Proteomes" id="UP000815846">
    <property type="component" value="Unassembled WGS sequence"/>
</dbReference>
<feature type="active site" description="Nucleophile" evidence="12">
    <location>
        <position position="211"/>
    </location>
</feature>
<keyword evidence="8" id="KW-0378">Hydrolase</keyword>
<evidence type="ECO:0000256" key="4">
    <source>
        <dbReference type="ARBA" id="ARBA00022676"/>
    </source>
</evidence>
<dbReference type="Pfam" id="PF17969">
    <property type="entry name" value="Ldt_C"/>
    <property type="match status" value="1"/>
</dbReference>
<keyword evidence="11 12" id="KW-0961">Cell wall biogenesis/degradation</keyword>
<evidence type="ECO:0000313" key="15">
    <source>
        <dbReference type="EMBL" id="TYK67416.1"/>
    </source>
</evidence>
<dbReference type="InterPro" id="IPR018392">
    <property type="entry name" value="LysM"/>
</dbReference>
<evidence type="ECO:0000256" key="3">
    <source>
        <dbReference type="ARBA" id="ARBA00005992"/>
    </source>
</evidence>
<dbReference type="SUPFAM" id="SSF54106">
    <property type="entry name" value="LysM domain"/>
    <property type="match status" value="1"/>
</dbReference>
<dbReference type="CDD" id="cd00118">
    <property type="entry name" value="LysM"/>
    <property type="match status" value="1"/>
</dbReference>
<keyword evidence="5" id="KW-0808">Transferase</keyword>
<name>A0ABY3N1P7_9GAMM</name>
<keyword evidence="6" id="KW-0732">Signal</keyword>
<protein>
    <submittedName>
        <fullName evidence="15">L,D-transpeptidase family protein</fullName>
    </submittedName>
</protein>
<reference evidence="15 16" key="1">
    <citation type="submission" date="2019-08" db="EMBL/GenBank/DDBJ databases">
        <title>Microbe sample from Colwellia echini.</title>
        <authorList>
            <person name="Christiansen L."/>
            <person name="Pathiraja D."/>
            <person name="Schultz-Johansen M."/>
            <person name="Choi I.-G."/>
            <person name="Stougaard P."/>
        </authorList>
    </citation>
    <scope>NUCLEOTIDE SEQUENCE [LARGE SCALE GENOMIC DNA]</scope>
    <source>
        <strain evidence="15 16">A3</strain>
    </source>
</reference>
<feature type="domain" description="LysM" evidence="13">
    <location>
        <begin position="43"/>
        <end position="87"/>
    </location>
</feature>
<keyword evidence="16" id="KW-1185">Reference proteome</keyword>
<organism evidence="15 16">
    <name type="scientific">Colwellia echini</name>
    <dbReference type="NCBI Taxonomy" id="1982103"/>
    <lineage>
        <taxon>Bacteria</taxon>
        <taxon>Pseudomonadati</taxon>
        <taxon>Pseudomonadota</taxon>
        <taxon>Gammaproteobacteria</taxon>
        <taxon>Alteromonadales</taxon>
        <taxon>Colwelliaceae</taxon>
        <taxon>Colwellia</taxon>
    </lineage>
</organism>
<evidence type="ECO:0000256" key="6">
    <source>
        <dbReference type="ARBA" id="ARBA00022729"/>
    </source>
</evidence>
<sequence>MNKILRPLSFSLTLLTILLISQPLMAKVYDMSNIKNRLIGEPIIHTAVEGDYFQQLAEDYNVGFLALLAANPKLDPFLLKPGTEVIIPNQMLLPYVPQVGIVINLPELRLYYFSPDENKVHVFPVGIGREGLTTPLTNTVVGQKRKNPTWRPTKEAQQRHFEEHGEYLPKEVPSGPDNPFGKYAIRLDTSEYLIHGSNKRFGIGMRASSGCIRMYDEDIEWVFNNVPKGTKVRIINQPVKMSYEKDGKQLIEIHQPLTDENEVTKDKVILTRALQRFVGTKREHWQQLIPVLDKPQGLVIELTE</sequence>
<proteinExistence type="inferred from homology"/>
<comment type="similarity">
    <text evidence="3">Belongs to the YkuD family.</text>
</comment>
<dbReference type="InterPro" id="IPR050979">
    <property type="entry name" value="LD-transpeptidase"/>
</dbReference>
<keyword evidence="4" id="KW-0328">Glycosyltransferase</keyword>
<comment type="caution">
    <text evidence="15">The sequence shown here is derived from an EMBL/GenBank/DDBJ whole genome shotgun (WGS) entry which is preliminary data.</text>
</comment>
<dbReference type="PROSITE" id="PS51782">
    <property type="entry name" value="LYSM"/>
    <property type="match status" value="1"/>
</dbReference>
<dbReference type="PANTHER" id="PTHR30582:SF24">
    <property type="entry name" value="L,D-TRANSPEPTIDASE ERFK_SRFK-RELATED"/>
    <property type="match status" value="1"/>
</dbReference>
<evidence type="ECO:0000256" key="11">
    <source>
        <dbReference type="ARBA" id="ARBA00023316"/>
    </source>
</evidence>
<dbReference type="RefSeq" id="WP_101343522.1">
    <property type="nucleotide sequence ID" value="NZ_PJAI02000001.1"/>
</dbReference>
<dbReference type="SMART" id="SM00257">
    <property type="entry name" value="LysM"/>
    <property type="match status" value="1"/>
</dbReference>
<evidence type="ECO:0000256" key="12">
    <source>
        <dbReference type="PROSITE-ProRule" id="PRU01373"/>
    </source>
</evidence>
<evidence type="ECO:0000259" key="13">
    <source>
        <dbReference type="PROSITE" id="PS51782"/>
    </source>
</evidence>
<keyword evidence="7" id="KW-0574">Periplasm</keyword>
<evidence type="ECO:0000256" key="9">
    <source>
        <dbReference type="ARBA" id="ARBA00022960"/>
    </source>
</evidence>
<feature type="active site" description="Proton donor/acceptor" evidence="12">
    <location>
        <position position="195"/>
    </location>
</feature>
<evidence type="ECO:0000256" key="8">
    <source>
        <dbReference type="ARBA" id="ARBA00022801"/>
    </source>
</evidence>
<dbReference type="InterPro" id="IPR041597">
    <property type="entry name" value="Ldt_C"/>
</dbReference>
<evidence type="ECO:0000256" key="1">
    <source>
        <dbReference type="ARBA" id="ARBA00004418"/>
    </source>
</evidence>
<evidence type="ECO:0000313" key="16">
    <source>
        <dbReference type="Proteomes" id="UP000815846"/>
    </source>
</evidence>
<gene>
    <name evidence="15" type="ORF">CWS31_002505</name>
</gene>
<dbReference type="Gene3D" id="2.40.440.10">
    <property type="entry name" value="L,D-transpeptidase catalytic domain-like"/>
    <property type="match status" value="1"/>
</dbReference>
<dbReference type="SUPFAM" id="SSF141523">
    <property type="entry name" value="L,D-transpeptidase catalytic domain-like"/>
    <property type="match status" value="1"/>
</dbReference>
<evidence type="ECO:0000256" key="5">
    <source>
        <dbReference type="ARBA" id="ARBA00022679"/>
    </source>
</evidence>
<dbReference type="InterPro" id="IPR038063">
    <property type="entry name" value="Transpep_catalytic_dom"/>
</dbReference>
<evidence type="ECO:0000256" key="2">
    <source>
        <dbReference type="ARBA" id="ARBA00004752"/>
    </source>
</evidence>
<dbReference type="Pfam" id="PF03734">
    <property type="entry name" value="YkuD"/>
    <property type="match status" value="1"/>
</dbReference>
<dbReference type="InterPro" id="IPR036779">
    <property type="entry name" value="LysM_dom_sf"/>
</dbReference>
<keyword evidence="10 12" id="KW-0573">Peptidoglycan synthesis</keyword>
<evidence type="ECO:0000256" key="10">
    <source>
        <dbReference type="ARBA" id="ARBA00022984"/>
    </source>
</evidence>
<dbReference type="PANTHER" id="PTHR30582">
    <property type="entry name" value="L,D-TRANSPEPTIDASE"/>
    <property type="match status" value="1"/>
</dbReference>